<dbReference type="Pfam" id="PF00106">
    <property type="entry name" value="adh_short"/>
    <property type="match status" value="1"/>
</dbReference>
<sequence>MAMPSTSKKVVLITGCSDGGLGSALAQKFLRKDYHVFATARNPSKMGTLSNQPNVTLLELDVTVTSQITTAVESIKKISGRLDILVNNAGRNHFSPVLDIDVSEAKEIFEINLWGPLALIKAFMPLLLESKGMVVNTTSVSGYLNVPYMGLYAATKRSLELLAETIRLEIEPFGVKTLQVVTGAVESNGQTYFGDWKLPDDSMYKPIEELIKHRVRGGDGHPREAAEKYAQEVVGDILEGKTGKVWRGGNSASTKRAVTTDVPQALLDRGAARDTGLDQVGANIEG</sequence>
<dbReference type="GO" id="GO:0000140">
    <property type="term" value="F:acylglycerone-phosphate reductase (NADP+) activity"/>
    <property type="evidence" value="ECO:0007669"/>
    <property type="project" value="TreeGrafter"/>
</dbReference>
<accession>A0A9N9QAB3</accession>
<evidence type="ECO:0000313" key="5">
    <source>
        <dbReference type="EMBL" id="CAG8979936.1"/>
    </source>
</evidence>
<dbReference type="AlphaFoldDB" id="A0A9N9QAB3"/>
<keyword evidence="6" id="KW-1185">Reference proteome</keyword>
<dbReference type="Proteomes" id="UP000701801">
    <property type="component" value="Unassembled WGS sequence"/>
</dbReference>
<gene>
    <name evidence="5" type="ORF">HYALB_00013520</name>
</gene>
<comment type="caution">
    <text evidence="5">The sequence shown here is derived from an EMBL/GenBank/DDBJ whole genome shotgun (WGS) entry which is preliminary data.</text>
</comment>
<dbReference type="PANTHER" id="PTHR44169:SF6">
    <property type="entry name" value="NADPH-DEPENDENT 1-ACYLDIHYDROXYACETONE PHOSPHATE REDUCTASE"/>
    <property type="match status" value="1"/>
</dbReference>
<dbReference type="GO" id="GO:0006654">
    <property type="term" value="P:phosphatidic acid biosynthetic process"/>
    <property type="evidence" value="ECO:0007669"/>
    <property type="project" value="TreeGrafter"/>
</dbReference>
<dbReference type="CDD" id="cd05374">
    <property type="entry name" value="17beta-HSD-like_SDR_c"/>
    <property type="match status" value="1"/>
</dbReference>
<evidence type="ECO:0000313" key="6">
    <source>
        <dbReference type="Proteomes" id="UP000701801"/>
    </source>
</evidence>
<name>A0A9N9QAB3_9HELO</name>
<dbReference type="Gene3D" id="3.40.50.720">
    <property type="entry name" value="NAD(P)-binding Rossmann-like Domain"/>
    <property type="match status" value="1"/>
</dbReference>
<evidence type="ECO:0008006" key="7">
    <source>
        <dbReference type="Google" id="ProtNLM"/>
    </source>
</evidence>
<evidence type="ECO:0000256" key="4">
    <source>
        <dbReference type="RuleBase" id="RU000363"/>
    </source>
</evidence>
<dbReference type="OrthoDB" id="2102561at2759"/>
<dbReference type="GO" id="GO:0005811">
    <property type="term" value="C:lipid droplet"/>
    <property type="evidence" value="ECO:0007669"/>
    <property type="project" value="TreeGrafter"/>
</dbReference>
<proteinExistence type="inferred from homology"/>
<dbReference type="SUPFAM" id="SSF51735">
    <property type="entry name" value="NAD(P)-binding Rossmann-fold domains"/>
    <property type="match status" value="1"/>
</dbReference>
<evidence type="ECO:0000256" key="3">
    <source>
        <dbReference type="ARBA" id="ARBA00023002"/>
    </source>
</evidence>
<dbReference type="PRINTS" id="PR00081">
    <property type="entry name" value="GDHRDH"/>
</dbReference>
<dbReference type="InterPro" id="IPR002347">
    <property type="entry name" value="SDR_fam"/>
</dbReference>
<keyword evidence="2" id="KW-0521">NADP</keyword>
<reference evidence="5" key="1">
    <citation type="submission" date="2021-07" db="EMBL/GenBank/DDBJ databases">
        <authorList>
            <person name="Durling M."/>
        </authorList>
    </citation>
    <scope>NUCLEOTIDE SEQUENCE</scope>
</reference>
<keyword evidence="3" id="KW-0560">Oxidoreductase</keyword>
<dbReference type="GO" id="GO:0019433">
    <property type="term" value="P:triglyceride catabolic process"/>
    <property type="evidence" value="ECO:0007669"/>
    <property type="project" value="TreeGrafter"/>
</dbReference>
<dbReference type="PANTHER" id="PTHR44169">
    <property type="entry name" value="NADPH-DEPENDENT 1-ACYLDIHYDROXYACETONE PHOSPHATE REDUCTASE"/>
    <property type="match status" value="1"/>
</dbReference>
<evidence type="ECO:0000256" key="2">
    <source>
        <dbReference type="ARBA" id="ARBA00022857"/>
    </source>
</evidence>
<dbReference type="PRINTS" id="PR00080">
    <property type="entry name" value="SDRFAMILY"/>
</dbReference>
<organism evidence="5 6">
    <name type="scientific">Hymenoscyphus albidus</name>
    <dbReference type="NCBI Taxonomy" id="595503"/>
    <lineage>
        <taxon>Eukaryota</taxon>
        <taxon>Fungi</taxon>
        <taxon>Dikarya</taxon>
        <taxon>Ascomycota</taxon>
        <taxon>Pezizomycotina</taxon>
        <taxon>Leotiomycetes</taxon>
        <taxon>Helotiales</taxon>
        <taxon>Helotiaceae</taxon>
        <taxon>Hymenoscyphus</taxon>
    </lineage>
</organism>
<dbReference type="PROSITE" id="PS00061">
    <property type="entry name" value="ADH_SHORT"/>
    <property type="match status" value="1"/>
</dbReference>
<dbReference type="InterPro" id="IPR020904">
    <property type="entry name" value="Sc_DH/Rdtase_CS"/>
</dbReference>
<protein>
    <recommendedName>
        <fullName evidence="7">Hydroxybutyrate dehydrogenase</fullName>
    </recommendedName>
</protein>
<dbReference type="InterPro" id="IPR036291">
    <property type="entry name" value="NAD(P)-bd_dom_sf"/>
</dbReference>
<evidence type="ECO:0000256" key="1">
    <source>
        <dbReference type="ARBA" id="ARBA00006484"/>
    </source>
</evidence>
<dbReference type="EMBL" id="CAJVRM010000346">
    <property type="protein sequence ID" value="CAG8979936.1"/>
    <property type="molecule type" value="Genomic_DNA"/>
</dbReference>
<dbReference type="GO" id="GO:0005783">
    <property type="term" value="C:endoplasmic reticulum"/>
    <property type="evidence" value="ECO:0007669"/>
    <property type="project" value="TreeGrafter"/>
</dbReference>
<dbReference type="GO" id="GO:0004806">
    <property type="term" value="F:triacylglycerol lipase activity"/>
    <property type="evidence" value="ECO:0007669"/>
    <property type="project" value="TreeGrafter"/>
</dbReference>
<comment type="similarity">
    <text evidence="1 4">Belongs to the short-chain dehydrogenases/reductases (SDR) family.</text>
</comment>